<dbReference type="Gene3D" id="1.50.10.20">
    <property type="match status" value="1"/>
</dbReference>
<dbReference type="AlphaFoldDB" id="A0A1H2ABP7"/>
<gene>
    <name evidence="1" type="ORF">SAMN05216490_3465</name>
</gene>
<organism evidence="1 2">
    <name type="scientific">Mucilaginibacter mallensis</name>
    <dbReference type="NCBI Taxonomy" id="652787"/>
    <lineage>
        <taxon>Bacteria</taxon>
        <taxon>Pseudomonadati</taxon>
        <taxon>Bacteroidota</taxon>
        <taxon>Sphingobacteriia</taxon>
        <taxon>Sphingobacteriales</taxon>
        <taxon>Sphingobacteriaceae</taxon>
        <taxon>Mucilaginibacter</taxon>
    </lineage>
</organism>
<evidence type="ECO:0000313" key="2">
    <source>
        <dbReference type="Proteomes" id="UP000199679"/>
    </source>
</evidence>
<dbReference type="OrthoDB" id="1092992at2"/>
<name>A0A1H2ABP7_MUCMA</name>
<evidence type="ECO:0000313" key="1">
    <source>
        <dbReference type="EMBL" id="SDT43391.1"/>
    </source>
</evidence>
<evidence type="ECO:0008006" key="3">
    <source>
        <dbReference type="Google" id="ProtNLM"/>
    </source>
</evidence>
<accession>A0A1H2ABP7</accession>
<dbReference type="STRING" id="652787.SAMN05216490_3465"/>
<dbReference type="RefSeq" id="WP_091375668.1">
    <property type="nucleotide sequence ID" value="NZ_LT629740.1"/>
</dbReference>
<proteinExistence type="predicted"/>
<dbReference type="EMBL" id="LT629740">
    <property type="protein sequence ID" value="SDT43391.1"/>
    <property type="molecule type" value="Genomic_DNA"/>
</dbReference>
<reference evidence="1 2" key="1">
    <citation type="submission" date="2016-10" db="EMBL/GenBank/DDBJ databases">
        <authorList>
            <person name="de Groot N.N."/>
        </authorList>
    </citation>
    <scope>NUCLEOTIDE SEQUENCE [LARGE SCALE GENOMIC DNA]</scope>
    <source>
        <strain evidence="1 2">MP1X4</strain>
    </source>
</reference>
<keyword evidence="2" id="KW-1185">Reference proteome</keyword>
<dbReference type="Proteomes" id="UP000199679">
    <property type="component" value="Chromosome I"/>
</dbReference>
<protein>
    <recommendedName>
        <fullName evidence="3">Lanthionine synthetase C-like protein</fullName>
    </recommendedName>
</protein>
<sequence>MMPKFAYQNKPLLDKITNAFLVNSCYVENNSLNGGKMGIAVYFFMLSRYSPKQEYADFAFALLEILLAEEAGKEISPALDYFDGITGIGIWIIKLIEQDFFEADRDEILTFIDNRIFDYIGIINKSKEISILDSISICFYLQARLKDKTTADQEWDMLVITEHLIIAIEEIKLKISGMHSINYGIVSAYLKILLRNYEAQIYEGYSLEKINEVIDLNLFEQISHEKDMSVEKLLFLSTVFDIAKIKCDNNLKNKIFRVLNNLELKGVQLSSLAFRESQIFRYINKKFLRQSKQDIYKYYENELKGTQYEFFNKVHQANYSFSDLTNAGIAIFGGNIQSSFMDEHIYLMAV</sequence>
<dbReference type="SUPFAM" id="SSF158745">
    <property type="entry name" value="LanC-like"/>
    <property type="match status" value="1"/>
</dbReference>